<proteinExistence type="predicted"/>
<dbReference type="PANTHER" id="PTHR44591:SF14">
    <property type="entry name" value="PROTEIN PILG"/>
    <property type="match status" value="1"/>
</dbReference>
<keyword evidence="1 3" id="KW-0597">Phosphoprotein</keyword>
<dbReference type="SMART" id="SM00448">
    <property type="entry name" value="REC"/>
    <property type="match status" value="1"/>
</dbReference>
<evidence type="ECO:0000256" key="2">
    <source>
        <dbReference type="ARBA" id="ARBA00023012"/>
    </source>
</evidence>
<dbReference type="CDD" id="cd17574">
    <property type="entry name" value="REC_OmpR"/>
    <property type="match status" value="1"/>
</dbReference>
<organism evidence="5 6">
    <name type="scientific">Candidatus Campbellbacteria bacterium RIFCSPHIGHO2_12_FULL_35_10</name>
    <dbReference type="NCBI Taxonomy" id="1797578"/>
    <lineage>
        <taxon>Bacteria</taxon>
        <taxon>Candidatus Campbelliibacteriota</taxon>
    </lineage>
</organism>
<feature type="domain" description="Response regulatory" evidence="4">
    <location>
        <begin position="7"/>
        <end position="121"/>
    </location>
</feature>
<evidence type="ECO:0000256" key="3">
    <source>
        <dbReference type="PROSITE-ProRule" id="PRU00169"/>
    </source>
</evidence>
<dbReference type="AlphaFoldDB" id="A0A1F5ENR2"/>
<name>A0A1F5ENR2_9BACT</name>
<evidence type="ECO:0000259" key="4">
    <source>
        <dbReference type="PROSITE" id="PS50110"/>
    </source>
</evidence>
<gene>
    <name evidence="5" type="ORF">A3E89_01260</name>
</gene>
<dbReference type="InterPro" id="IPR011006">
    <property type="entry name" value="CheY-like_superfamily"/>
</dbReference>
<dbReference type="SUPFAM" id="SSF52172">
    <property type="entry name" value="CheY-like"/>
    <property type="match status" value="1"/>
</dbReference>
<accession>A0A1F5ENR2</accession>
<dbReference type="Pfam" id="PF00072">
    <property type="entry name" value="Response_reg"/>
    <property type="match status" value="1"/>
</dbReference>
<dbReference type="InterPro" id="IPR050595">
    <property type="entry name" value="Bact_response_regulator"/>
</dbReference>
<protein>
    <recommendedName>
        <fullName evidence="4">Response regulatory domain-containing protein</fullName>
    </recommendedName>
</protein>
<keyword evidence="2" id="KW-0902">Two-component regulatory system</keyword>
<feature type="modified residue" description="4-aspartylphosphate" evidence="3">
    <location>
        <position position="56"/>
    </location>
</feature>
<dbReference type="Proteomes" id="UP000185891">
    <property type="component" value="Unassembled WGS sequence"/>
</dbReference>
<dbReference type="Gene3D" id="3.40.50.2300">
    <property type="match status" value="1"/>
</dbReference>
<dbReference type="PANTHER" id="PTHR44591">
    <property type="entry name" value="STRESS RESPONSE REGULATOR PROTEIN 1"/>
    <property type="match status" value="1"/>
</dbReference>
<dbReference type="PROSITE" id="PS50110">
    <property type="entry name" value="RESPONSE_REGULATORY"/>
    <property type="match status" value="1"/>
</dbReference>
<dbReference type="GO" id="GO:0000160">
    <property type="term" value="P:phosphorelay signal transduction system"/>
    <property type="evidence" value="ECO:0007669"/>
    <property type="project" value="UniProtKB-KW"/>
</dbReference>
<dbReference type="InterPro" id="IPR001789">
    <property type="entry name" value="Sig_transdc_resp-reg_receiver"/>
</dbReference>
<evidence type="ECO:0000313" key="6">
    <source>
        <dbReference type="Proteomes" id="UP000185891"/>
    </source>
</evidence>
<evidence type="ECO:0000313" key="5">
    <source>
        <dbReference type="EMBL" id="OGD69041.1"/>
    </source>
</evidence>
<reference evidence="5 6" key="1">
    <citation type="journal article" date="2016" name="Nat. Commun.">
        <title>Thousands of microbial genomes shed light on interconnected biogeochemical processes in an aquifer system.</title>
        <authorList>
            <person name="Anantharaman K."/>
            <person name="Brown C.T."/>
            <person name="Hug L.A."/>
            <person name="Sharon I."/>
            <person name="Castelle C.J."/>
            <person name="Probst A.J."/>
            <person name="Thomas B.C."/>
            <person name="Singh A."/>
            <person name="Wilkins M.J."/>
            <person name="Karaoz U."/>
            <person name="Brodie E.L."/>
            <person name="Williams K.H."/>
            <person name="Hubbard S.S."/>
            <person name="Banfield J.F."/>
        </authorList>
    </citation>
    <scope>NUCLEOTIDE SEQUENCE [LARGE SCALE GENOMIC DNA]</scope>
</reference>
<dbReference type="EMBL" id="MFAA01000017">
    <property type="protein sequence ID" value="OGD69041.1"/>
    <property type="molecule type" value="Genomic_DNA"/>
</dbReference>
<comment type="caution">
    <text evidence="5">The sequence shown here is derived from an EMBL/GenBank/DDBJ whole genome shotgun (WGS) entry which is preliminary data.</text>
</comment>
<sequence length="123" mass="13374">MAEGPKKILIAEDDKAMARALNLKLTNAGFIVTSVYDGQEALDVLNKEIFDLVITDLVMPKIDGFGILKGIHDKGLKIPVIVTSNLSQNEDETKAKQAGATEYLIKSNTPIVKIVEHVQKALS</sequence>
<evidence type="ECO:0000256" key="1">
    <source>
        <dbReference type="ARBA" id="ARBA00022553"/>
    </source>
</evidence>